<proteinExistence type="predicted"/>
<feature type="region of interest" description="Disordered" evidence="1">
    <location>
        <begin position="227"/>
        <end position="291"/>
    </location>
</feature>
<reference evidence="2" key="1">
    <citation type="journal article" date="2022" name="bioRxiv">
        <title>Sequencing and chromosome-scale assembly of the giantPleurodeles waltlgenome.</title>
        <authorList>
            <person name="Brown T."/>
            <person name="Elewa A."/>
            <person name="Iarovenko S."/>
            <person name="Subramanian E."/>
            <person name="Araus A.J."/>
            <person name="Petzold A."/>
            <person name="Susuki M."/>
            <person name="Suzuki K.-i.T."/>
            <person name="Hayashi T."/>
            <person name="Toyoda A."/>
            <person name="Oliveira C."/>
            <person name="Osipova E."/>
            <person name="Leigh N.D."/>
            <person name="Simon A."/>
            <person name="Yun M.H."/>
        </authorList>
    </citation>
    <scope>NUCLEOTIDE SEQUENCE</scope>
    <source>
        <strain evidence="2">20211129_DDA</strain>
        <tissue evidence="2">Liver</tissue>
    </source>
</reference>
<evidence type="ECO:0000313" key="2">
    <source>
        <dbReference type="EMBL" id="KAJ1154609.1"/>
    </source>
</evidence>
<accession>A0AAV7RTW3</accession>
<feature type="compositionally biased region" description="Basic and acidic residues" evidence="1">
    <location>
        <begin position="250"/>
        <end position="259"/>
    </location>
</feature>
<name>A0AAV7RTW3_PLEWA</name>
<dbReference type="Proteomes" id="UP001066276">
    <property type="component" value="Chromosome 5"/>
</dbReference>
<sequence>MLQEEGREDLLNESTLVVEGEGLKRPRRASSEGVAAAVIACSPPVSGKKYKQKSVMGRKYAQAAVLDMEAEVGQGQDLPMGSRSRHTRGSCIEEVQAVEGIGRGRASGVFRAGSEFIAPGCGGSLASSGQEEQFVKAGQGRPAFIAGHTVGVSTPLRHRQEERVRPGAAHPTSGVPLGSSQVRDGCTIDEPSTSQGAIHLNWDVGFDETLDFEDVDERDLGGADFVEVSGQGNNQSRSYNVLQGQKRLAVRSDRRDADRITSGSAGNLPGGEERGIMGDQGRVGVGGERSKGTRVRVQDMGIQTVNDNNVEKSKVDVSKVSVSGNDKGETVSVTRDQACLNGDLCHEDIQRYKTAFATGQDWTGVVCMAAALEPRP</sequence>
<dbReference type="AlphaFoldDB" id="A0AAV7RTW3"/>
<evidence type="ECO:0000313" key="3">
    <source>
        <dbReference type="Proteomes" id="UP001066276"/>
    </source>
</evidence>
<protein>
    <submittedName>
        <fullName evidence="2">Uncharacterized protein</fullName>
    </submittedName>
</protein>
<feature type="region of interest" description="Disordered" evidence="1">
    <location>
        <begin position="159"/>
        <end position="193"/>
    </location>
</feature>
<dbReference type="EMBL" id="JANPWB010000009">
    <property type="protein sequence ID" value="KAJ1154609.1"/>
    <property type="molecule type" value="Genomic_DNA"/>
</dbReference>
<comment type="caution">
    <text evidence="2">The sequence shown here is derived from an EMBL/GenBank/DDBJ whole genome shotgun (WGS) entry which is preliminary data.</text>
</comment>
<gene>
    <name evidence="2" type="ORF">NDU88_007354</name>
</gene>
<organism evidence="2 3">
    <name type="scientific">Pleurodeles waltl</name>
    <name type="common">Iberian ribbed newt</name>
    <dbReference type="NCBI Taxonomy" id="8319"/>
    <lineage>
        <taxon>Eukaryota</taxon>
        <taxon>Metazoa</taxon>
        <taxon>Chordata</taxon>
        <taxon>Craniata</taxon>
        <taxon>Vertebrata</taxon>
        <taxon>Euteleostomi</taxon>
        <taxon>Amphibia</taxon>
        <taxon>Batrachia</taxon>
        <taxon>Caudata</taxon>
        <taxon>Salamandroidea</taxon>
        <taxon>Salamandridae</taxon>
        <taxon>Pleurodelinae</taxon>
        <taxon>Pleurodeles</taxon>
    </lineage>
</organism>
<keyword evidence="3" id="KW-1185">Reference proteome</keyword>
<feature type="compositionally biased region" description="Polar residues" evidence="1">
    <location>
        <begin position="230"/>
        <end position="243"/>
    </location>
</feature>
<evidence type="ECO:0000256" key="1">
    <source>
        <dbReference type="SAM" id="MobiDB-lite"/>
    </source>
</evidence>